<gene>
    <name evidence="11" type="ORF">C1SCF055_LOCUS45250</name>
</gene>
<evidence type="ECO:0000256" key="9">
    <source>
        <dbReference type="PROSITE-ProRule" id="PRU10141"/>
    </source>
</evidence>
<dbReference type="InterPro" id="IPR011990">
    <property type="entry name" value="TPR-like_helical_dom_sf"/>
</dbReference>
<dbReference type="OrthoDB" id="9991317at2759"/>
<dbReference type="PROSITE" id="PS00108">
    <property type="entry name" value="PROTEIN_KINASE_ST"/>
    <property type="match status" value="1"/>
</dbReference>
<reference evidence="12 13" key="2">
    <citation type="submission" date="2024-05" db="EMBL/GenBank/DDBJ databases">
        <authorList>
            <person name="Chen Y."/>
            <person name="Shah S."/>
            <person name="Dougan E. K."/>
            <person name="Thang M."/>
            <person name="Chan C."/>
        </authorList>
    </citation>
    <scope>NUCLEOTIDE SEQUENCE [LARGE SCALE GENOMIC DNA]</scope>
</reference>
<dbReference type="EMBL" id="CAMXCT020006837">
    <property type="protein sequence ID" value="CAL1174245.1"/>
    <property type="molecule type" value="Genomic_DNA"/>
</dbReference>
<evidence type="ECO:0000256" key="4">
    <source>
        <dbReference type="ARBA" id="ARBA00022777"/>
    </source>
</evidence>
<protein>
    <submittedName>
        <fullName evidence="12">Calcium-dependent protein kinase family protein</fullName>
    </submittedName>
</protein>
<dbReference type="EMBL" id="CAMXCT030006837">
    <property type="protein sequence ID" value="CAL4808182.1"/>
    <property type="molecule type" value="Genomic_DNA"/>
</dbReference>
<dbReference type="InterPro" id="IPR008271">
    <property type="entry name" value="Ser/Thr_kinase_AS"/>
</dbReference>
<evidence type="ECO:0000256" key="6">
    <source>
        <dbReference type="PIRSR" id="PIRSR630616-1"/>
    </source>
</evidence>
<reference evidence="11" key="1">
    <citation type="submission" date="2022-10" db="EMBL/GenBank/DDBJ databases">
        <authorList>
            <person name="Chen Y."/>
            <person name="Dougan E. K."/>
            <person name="Chan C."/>
            <person name="Rhodes N."/>
            <person name="Thang M."/>
        </authorList>
    </citation>
    <scope>NUCLEOTIDE SEQUENCE</scope>
</reference>
<keyword evidence="4 12" id="KW-0418">Kinase</keyword>
<evidence type="ECO:0000256" key="8">
    <source>
        <dbReference type="PIRSR" id="PIRSR630616-3"/>
    </source>
</evidence>
<dbReference type="InterPro" id="IPR017441">
    <property type="entry name" value="Protein_kinase_ATP_BS"/>
</dbReference>
<keyword evidence="1" id="KW-0723">Serine/threonine-protein kinase</keyword>
<sequence>MLGEMDAAAPLHEEALKIRELRQDLAQCHESLGGLSQVALCRGKIDESLALSRRALEMGEQHFGKYHPNTTTCLVNIAAVLANAGEFGDMLQQLMEAAKRQSLLLPAVMAFSHERHKMSFLSHASGDLDLILSAVLELNGLRQLSTSVTELTKPDANTKEDILNIVFQRKGVWLMCQKAERSMSFLDSRIERLSSIRRELAQRVFGTTSSMSSQAIEKLMTEQRDLERTLAATNRIDSMFTCVNVAEVSRCIPERACLIEFVYIHQVVPDLRDGLKHVLRRYVAAVVLPDSYCHGEQPLLFDFGALDEDIEQYMEFLSWNPNLFETLPKSVVRRKVADFFEAGHRLRERLFDRIRCRIPDLDHFIVAADGPLGKLPWQALPLQDDGYVLDLDLTISYVTSARDILTWSCEVPASACGCAVIADPTFEFPAASESSAAPQEGYQPEDDSVTVDRIIPISGKFVRVLSVGCEQSYVDQIIQQVCSGNPDSEQHGGGLGDSALRTAITQGTDRGACFGPLKHTRFEGEMVVKCLNQAAEKFYFEPTQSFFGEEASSLVLFKVGSLRILHIATHGFYLNPNLEQASREPCRFMRALKEGPYQDPWHWSGLAFAGAQTWLREGATKQSGILTAAEVRGLKLPHCELVTLSACHTGLGEMFPGEGVLGLTRAFQLAGAKRVLASQWAISDDATKDLMNAFYAELIETNEVGEALRRAQRKLRNRVAHPEVAWAHAPARLEVDRAQATMINLFFGHAVALMEGEGDHVAGRQQSASQLNAIRLEFQLVALRIEHETRFSENMLLDRDLVEKKMHQVGSAVWTILWPLLPRRRHQARPKGFKHAAHVSFNVHLNGNMRAAYYGASIGTLAPHLGAALALPSASGGVATAGTGLWVSVSAAATASVAAITCGLRWALAECVEKPSVQADPPTLPTELLQACDVDPCRILGNGSTAKVLWAKRRNNNQVLAVKCIQKLQISSASWQNEIAIHKAASSHPNILKLQEAFENDHIVALLMELCLCDLRRLLAGGPLQEKAARLAVRPIADAVDHLHCSGIMHRDIKPENILVNSQRQLVLSDFGCSISAATAKGMCGTPYYAAPETFSDMEYTCHVDWWSTGALFYEVLSGKIPFVPLQPPLPCYRKALMAIVAEIRAGADKLLFPAVSAQARHFVCSLLRRNPLQRLTLHEIVVHPWMKGGDCAPARSSGSSSTSKEFGCV</sequence>
<dbReference type="SUPFAM" id="SSF56112">
    <property type="entry name" value="Protein kinase-like (PK-like)"/>
    <property type="match status" value="1"/>
</dbReference>
<evidence type="ECO:0000256" key="2">
    <source>
        <dbReference type="ARBA" id="ARBA00022679"/>
    </source>
</evidence>
<dbReference type="AlphaFoldDB" id="A0A9P1GU56"/>
<evidence type="ECO:0000313" key="13">
    <source>
        <dbReference type="Proteomes" id="UP001152797"/>
    </source>
</evidence>
<dbReference type="GO" id="GO:0004674">
    <property type="term" value="F:protein serine/threonine kinase activity"/>
    <property type="evidence" value="ECO:0007669"/>
    <property type="project" value="UniProtKB-KW"/>
</dbReference>
<feature type="binding site" evidence="7">
    <location>
        <begin position="1056"/>
        <end position="1057"/>
    </location>
    <ligand>
        <name>ATP</name>
        <dbReference type="ChEBI" id="CHEBI:30616"/>
    </ligand>
</feature>
<dbReference type="InterPro" id="IPR011009">
    <property type="entry name" value="Kinase-like_dom_sf"/>
</dbReference>
<feature type="binding site" evidence="7 9">
    <location>
        <position position="963"/>
    </location>
    <ligand>
        <name>ATP</name>
        <dbReference type="ChEBI" id="CHEBI:30616"/>
    </ligand>
</feature>
<dbReference type="SUPFAM" id="SSF48452">
    <property type="entry name" value="TPR-like"/>
    <property type="match status" value="1"/>
</dbReference>
<dbReference type="Pfam" id="PF12770">
    <property type="entry name" value="CHAT"/>
    <property type="match status" value="1"/>
</dbReference>
<name>A0A9P1GU56_9DINO</name>
<dbReference type="InterPro" id="IPR000719">
    <property type="entry name" value="Prot_kinase_dom"/>
</dbReference>
<dbReference type="Pfam" id="PF00069">
    <property type="entry name" value="Pkinase"/>
    <property type="match status" value="1"/>
</dbReference>
<evidence type="ECO:0000256" key="3">
    <source>
        <dbReference type="ARBA" id="ARBA00022741"/>
    </source>
</evidence>
<evidence type="ECO:0000313" key="12">
    <source>
        <dbReference type="EMBL" id="CAL4808182.1"/>
    </source>
</evidence>
<feature type="active site" description="Proton acceptor" evidence="6">
    <location>
        <position position="1052"/>
    </location>
</feature>
<dbReference type="PROSITE" id="PS50011">
    <property type="entry name" value="PROTEIN_KINASE_DOM"/>
    <property type="match status" value="1"/>
</dbReference>
<dbReference type="PROSITE" id="PS00107">
    <property type="entry name" value="PROTEIN_KINASE_ATP"/>
    <property type="match status" value="1"/>
</dbReference>
<dbReference type="Gene3D" id="1.25.40.10">
    <property type="entry name" value="Tetratricopeptide repeat domain"/>
    <property type="match status" value="1"/>
</dbReference>
<evidence type="ECO:0000256" key="1">
    <source>
        <dbReference type="ARBA" id="ARBA00022527"/>
    </source>
</evidence>
<dbReference type="PANTHER" id="PTHR24350">
    <property type="entry name" value="SERINE/THREONINE-PROTEIN KINASE IAL-RELATED"/>
    <property type="match status" value="1"/>
</dbReference>
<feature type="domain" description="Protein kinase" evidence="10">
    <location>
        <begin position="934"/>
        <end position="1187"/>
    </location>
</feature>
<comment type="caution">
    <text evidence="11">The sequence shown here is derived from an EMBL/GenBank/DDBJ whole genome shotgun (WGS) entry which is preliminary data.</text>
</comment>
<dbReference type="SMART" id="SM00220">
    <property type="entry name" value="S_TKc"/>
    <property type="match status" value="1"/>
</dbReference>
<dbReference type="InterPro" id="IPR024983">
    <property type="entry name" value="CHAT_dom"/>
</dbReference>
<keyword evidence="3 7" id="KW-0547">Nucleotide-binding</keyword>
<dbReference type="Pfam" id="PF13374">
    <property type="entry name" value="TPR_10"/>
    <property type="match status" value="1"/>
</dbReference>
<evidence type="ECO:0000313" key="11">
    <source>
        <dbReference type="EMBL" id="CAI4020870.1"/>
    </source>
</evidence>
<dbReference type="Gene3D" id="1.10.510.10">
    <property type="entry name" value="Transferase(Phosphotransferase) domain 1"/>
    <property type="match status" value="1"/>
</dbReference>
<accession>A0A9P1GU56</accession>
<dbReference type="GO" id="GO:0005524">
    <property type="term" value="F:ATP binding"/>
    <property type="evidence" value="ECO:0007669"/>
    <property type="project" value="UniProtKB-UniRule"/>
</dbReference>
<keyword evidence="5 7" id="KW-0067">ATP-binding</keyword>
<feature type="cross-link" description="Glycyl lysine isopeptide (Lys-Gly) (interchain with G-Cter in SUMO2)" evidence="8">
    <location>
        <position position="1054"/>
    </location>
</feature>
<proteinExistence type="predicted"/>
<keyword evidence="2" id="KW-0808">Transferase</keyword>
<organism evidence="11">
    <name type="scientific">Cladocopium goreaui</name>
    <dbReference type="NCBI Taxonomy" id="2562237"/>
    <lineage>
        <taxon>Eukaryota</taxon>
        <taxon>Sar</taxon>
        <taxon>Alveolata</taxon>
        <taxon>Dinophyceae</taxon>
        <taxon>Suessiales</taxon>
        <taxon>Symbiodiniaceae</taxon>
        <taxon>Cladocopium</taxon>
    </lineage>
</organism>
<evidence type="ECO:0000256" key="7">
    <source>
        <dbReference type="PIRSR" id="PIRSR630616-2"/>
    </source>
</evidence>
<dbReference type="InterPro" id="IPR030616">
    <property type="entry name" value="Aur-like"/>
</dbReference>
<evidence type="ECO:0000259" key="10">
    <source>
        <dbReference type="PROSITE" id="PS50011"/>
    </source>
</evidence>
<keyword evidence="13" id="KW-1185">Reference proteome</keyword>
<feature type="binding site" evidence="7">
    <location>
        <position position="1070"/>
    </location>
    <ligand>
        <name>ATP</name>
        <dbReference type="ChEBI" id="CHEBI:30616"/>
    </ligand>
</feature>
<dbReference type="Proteomes" id="UP001152797">
    <property type="component" value="Unassembled WGS sequence"/>
</dbReference>
<evidence type="ECO:0000256" key="5">
    <source>
        <dbReference type="ARBA" id="ARBA00022840"/>
    </source>
</evidence>
<dbReference type="EMBL" id="CAMXCT010006837">
    <property type="protein sequence ID" value="CAI4020870.1"/>
    <property type="molecule type" value="Genomic_DNA"/>
</dbReference>